<proteinExistence type="predicted"/>
<organism evidence="1">
    <name type="scientific">Lepeophtheirus salmonis</name>
    <name type="common">Salmon louse</name>
    <name type="synonym">Caligus salmonis</name>
    <dbReference type="NCBI Taxonomy" id="72036"/>
    <lineage>
        <taxon>Eukaryota</taxon>
        <taxon>Metazoa</taxon>
        <taxon>Ecdysozoa</taxon>
        <taxon>Arthropoda</taxon>
        <taxon>Crustacea</taxon>
        <taxon>Multicrustacea</taxon>
        <taxon>Hexanauplia</taxon>
        <taxon>Copepoda</taxon>
        <taxon>Siphonostomatoida</taxon>
        <taxon>Caligidae</taxon>
        <taxon>Lepeophtheirus</taxon>
    </lineage>
</organism>
<evidence type="ECO:0000313" key="1">
    <source>
        <dbReference type="EMBL" id="CDW48325.1"/>
    </source>
</evidence>
<reference evidence="1" key="1">
    <citation type="submission" date="2014-05" db="EMBL/GenBank/DDBJ databases">
        <authorList>
            <person name="Chronopoulou M."/>
        </authorList>
    </citation>
    <scope>NUCLEOTIDE SEQUENCE</scope>
    <source>
        <tissue evidence="1">Whole organism</tissue>
    </source>
</reference>
<accession>A0A0K2VDC8</accession>
<dbReference type="AlphaFoldDB" id="A0A0K2VDC8"/>
<dbReference type="EMBL" id="HACA01030964">
    <property type="protein sequence ID" value="CDW48325.1"/>
    <property type="molecule type" value="Transcribed_RNA"/>
</dbReference>
<feature type="non-terminal residue" evidence="1">
    <location>
        <position position="1"/>
    </location>
</feature>
<name>A0A0K2VDC8_LEPSM</name>
<protein>
    <submittedName>
        <fullName evidence="1">Uncharacterized protein</fullName>
    </submittedName>
</protein>
<sequence length="54" mass="6147">HNSNQILKFLRIPSLNRNRLRMVGALRIDIQDKFLMSTVPVSLDLVKCSLLLVG</sequence>